<dbReference type="Pfam" id="PF09438">
    <property type="entry name" value="DUF2017"/>
    <property type="match status" value="1"/>
</dbReference>
<reference evidence="1 2" key="1">
    <citation type="submission" date="2024-09" db="EMBL/GenBank/DDBJ databases">
        <authorList>
            <person name="Sun Q."/>
            <person name="Mori K."/>
        </authorList>
    </citation>
    <scope>NUCLEOTIDE SEQUENCE [LARGE SCALE GENOMIC DNA]</scope>
    <source>
        <strain evidence="1 2">CICC 10874</strain>
    </source>
</reference>
<proteinExistence type="predicted"/>
<comment type="caution">
    <text evidence="1">The sequence shown here is derived from an EMBL/GenBank/DDBJ whole genome shotgun (WGS) entry which is preliminary data.</text>
</comment>
<organism evidence="1 2">
    <name type="scientific">Brachybacterium hainanense</name>
    <dbReference type="NCBI Taxonomy" id="1541174"/>
    <lineage>
        <taxon>Bacteria</taxon>
        <taxon>Bacillati</taxon>
        <taxon>Actinomycetota</taxon>
        <taxon>Actinomycetes</taxon>
        <taxon>Micrococcales</taxon>
        <taxon>Dermabacteraceae</taxon>
        <taxon>Brachybacterium</taxon>
    </lineage>
</organism>
<gene>
    <name evidence="1" type="ORF">ACFFF6_06535</name>
</gene>
<accession>A0ABV6R9Y5</accession>
<name>A0ABV6R9Y5_9MICO</name>
<keyword evidence="2" id="KW-1185">Reference proteome</keyword>
<sequence>MAHAFRERPEGRIACRLEGEEKAVIAQVAQEVADLIRLDLGIREDSVQVREASRSEDPLERLEAEFASLEAQEPTDPAIRRLFPAASEQEDLAAEFRRFGQQDLVSAKLEDLAVFEDSIDSTGPGTTEIELDPEQAMSWLRALTTLRIVIADRLGVQRDGDFETVRMLQQIAERVPEAVLEDESSETAGGDVMIAIYELLSWLQESLIRCL</sequence>
<dbReference type="EMBL" id="JBHLSV010000005">
    <property type="protein sequence ID" value="MFC0673606.1"/>
    <property type="molecule type" value="Genomic_DNA"/>
</dbReference>
<protein>
    <submittedName>
        <fullName evidence="1">DUF2017 domain-containing protein</fullName>
    </submittedName>
</protein>
<evidence type="ECO:0000313" key="1">
    <source>
        <dbReference type="EMBL" id="MFC0673606.1"/>
    </source>
</evidence>
<dbReference type="Proteomes" id="UP001589793">
    <property type="component" value="Unassembled WGS sequence"/>
</dbReference>
<dbReference type="InterPro" id="IPR018561">
    <property type="entry name" value="AosR"/>
</dbReference>
<evidence type="ECO:0000313" key="2">
    <source>
        <dbReference type="Proteomes" id="UP001589793"/>
    </source>
</evidence>
<dbReference type="RefSeq" id="WP_376979293.1">
    <property type="nucleotide sequence ID" value="NZ_JBHLSV010000005.1"/>
</dbReference>